<feature type="compositionally biased region" description="Basic and acidic residues" evidence="1">
    <location>
        <begin position="15"/>
        <end position="24"/>
    </location>
</feature>
<gene>
    <name evidence="2" type="ORF">MNBD_GAMMA07-1976</name>
</gene>
<proteinExistence type="predicted"/>
<feature type="compositionally biased region" description="Polar residues" evidence="1">
    <location>
        <begin position="426"/>
        <end position="443"/>
    </location>
</feature>
<dbReference type="AlphaFoldDB" id="A0A3B0WF36"/>
<reference evidence="2" key="1">
    <citation type="submission" date="2018-06" db="EMBL/GenBank/DDBJ databases">
        <authorList>
            <person name="Zhirakovskaya E."/>
        </authorList>
    </citation>
    <scope>NUCLEOTIDE SEQUENCE</scope>
</reference>
<feature type="compositionally biased region" description="Polar residues" evidence="1">
    <location>
        <begin position="93"/>
        <end position="106"/>
    </location>
</feature>
<feature type="region of interest" description="Disordered" evidence="1">
    <location>
        <begin position="49"/>
        <end position="110"/>
    </location>
</feature>
<feature type="region of interest" description="Disordered" evidence="1">
    <location>
        <begin position="405"/>
        <end position="443"/>
    </location>
</feature>
<organism evidence="2">
    <name type="scientific">hydrothermal vent metagenome</name>
    <dbReference type="NCBI Taxonomy" id="652676"/>
    <lineage>
        <taxon>unclassified sequences</taxon>
        <taxon>metagenomes</taxon>
        <taxon>ecological metagenomes</taxon>
    </lineage>
</organism>
<accession>A0A3B0WF36</accession>
<feature type="region of interest" description="Disordered" evidence="1">
    <location>
        <begin position="1"/>
        <end position="24"/>
    </location>
</feature>
<name>A0A3B0WF36_9ZZZZ</name>
<dbReference type="EMBL" id="UOFF01000046">
    <property type="protein sequence ID" value="VAW53891.1"/>
    <property type="molecule type" value="Genomic_DNA"/>
</dbReference>
<evidence type="ECO:0000256" key="1">
    <source>
        <dbReference type="SAM" id="MobiDB-lite"/>
    </source>
</evidence>
<evidence type="ECO:0000313" key="2">
    <source>
        <dbReference type="EMBL" id="VAW53891.1"/>
    </source>
</evidence>
<feature type="compositionally biased region" description="Acidic residues" evidence="1">
    <location>
        <begin position="411"/>
        <end position="425"/>
    </location>
</feature>
<protein>
    <submittedName>
        <fullName evidence="2">Uncharacterized protein</fullName>
    </submittedName>
</protein>
<feature type="region of interest" description="Disordered" evidence="1">
    <location>
        <begin position="143"/>
        <end position="173"/>
    </location>
</feature>
<sequence length="443" mass="50041">MNRNDKNKPKNAGKPWDDTQRKQLREFIANETSIDQIAESMGRSAGALRSELKKLNLKPVTSKNKPVKKTPKPPQAKKVKKAIVSDSKPRPESTAQKKNANLSSKPLENKPHISEIIASLNANKAATETSNKPTQLKTIADKFVPRTADNNNSIDTIGPSKKESAVDESTQSLSAEELRHRKIHEAFTSILHVNDDANFIHIIQNITQHKPSTKESTDKLTIKNQLQKPFVADQNIDSNEHKKNENLLPSKNTLKDLTHQVNKSYKAIASIAKEKSHLSELTKQLALIGKELTQAKVHEAYLQTKFLDLNKKHDTAIDKIKTHSLERPDVLTRFFAWVKHKNSLQDWLDKMIGIVTEITRCMKNAEDAKQLVTDIKKTITNLNSQKHLLSTALKNSQSRIDTLSEQIPENTDMEVESLGEQDLWEQENTAQKSHTPQQEETIE</sequence>
<feature type="compositionally biased region" description="Basic residues" evidence="1">
    <location>
        <begin position="65"/>
        <end position="81"/>
    </location>
</feature>